<dbReference type="PANTHER" id="PTHR37461:SF1">
    <property type="entry name" value="ANTI-SIGMA-K FACTOR RSKA"/>
    <property type="match status" value="1"/>
</dbReference>
<gene>
    <name evidence="10" type="ORF">SAMN05421819_0800</name>
</gene>
<accession>A0A1H5U1H1</accession>
<comment type="subcellular location">
    <subcellularLocation>
        <location evidence="2">Cell membrane</location>
    </subcellularLocation>
    <subcellularLocation>
        <location evidence="1">Membrane</location>
        <topology evidence="1">Single-pass membrane protein</topology>
    </subcellularLocation>
</comment>
<evidence type="ECO:0000256" key="8">
    <source>
        <dbReference type="ARBA" id="ARBA00030803"/>
    </source>
</evidence>
<dbReference type="InterPro" id="IPR051474">
    <property type="entry name" value="Anti-sigma-K/W_factor"/>
</dbReference>
<protein>
    <recommendedName>
        <fullName evidence="8">Regulator of SigK</fullName>
    </recommendedName>
    <alternativeName>
        <fullName evidence="7">Sigma-K anti-sigma factor RskA</fullName>
    </alternativeName>
</protein>
<dbReference type="OrthoDB" id="9806296at2"/>
<dbReference type="Proteomes" id="UP000236728">
    <property type="component" value="Unassembled WGS sequence"/>
</dbReference>
<dbReference type="EMBL" id="FNVA01000001">
    <property type="protein sequence ID" value="SEF68101.1"/>
    <property type="molecule type" value="Genomic_DNA"/>
</dbReference>
<dbReference type="Gene3D" id="1.10.10.1320">
    <property type="entry name" value="Anti-sigma factor, zinc-finger domain"/>
    <property type="match status" value="1"/>
</dbReference>
<feature type="domain" description="Anti-sigma K factor RskA C-terminal" evidence="9">
    <location>
        <begin position="129"/>
        <end position="289"/>
    </location>
</feature>
<reference evidence="10 11" key="1">
    <citation type="submission" date="2016-10" db="EMBL/GenBank/DDBJ databases">
        <authorList>
            <person name="de Groot N.N."/>
        </authorList>
    </citation>
    <scope>NUCLEOTIDE SEQUENCE [LARGE SCALE GENOMIC DNA]</scope>
    <source>
        <strain evidence="10 11">DSM 22489</strain>
    </source>
</reference>
<sequence>MNTADHLTEDDLALFALQLFSDEEQKPVVAHLEECEECRVKVAEVQGDLVAFAVTAELHSPPAAARDRLLKQVQREKKLVPIDRPLPQQQQLPVAEPMLASRNSLLFSEHIEEPTTRSSMGALGWAGWAVAASVAVFAGVQFHQQQKMELTVASLTTKLKAATPAEDAARAQEAMKTLTGAGAMQVSLRIPPPEGVKAPPAPEGHVAYVAESGSMVFIADHLTPLPAYKTYELWVLPANGHDPIAAGIFKPDGNGSANVVMPNLPKGVPASGFGVTIEDDGGSKTPTKPIILVGTV</sequence>
<dbReference type="GO" id="GO:0006417">
    <property type="term" value="P:regulation of translation"/>
    <property type="evidence" value="ECO:0007669"/>
    <property type="project" value="TreeGrafter"/>
</dbReference>
<name>A0A1H5U1H1_9BACT</name>
<dbReference type="GO" id="GO:0005886">
    <property type="term" value="C:plasma membrane"/>
    <property type="evidence" value="ECO:0007669"/>
    <property type="project" value="UniProtKB-SubCell"/>
</dbReference>
<dbReference type="InterPro" id="IPR018764">
    <property type="entry name" value="RskA_C"/>
</dbReference>
<evidence type="ECO:0000313" key="11">
    <source>
        <dbReference type="Proteomes" id="UP000236728"/>
    </source>
</evidence>
<evidence type="ECO:0000256" key="5">
    <source>
        <dbReference type="ARBA" id="ARBA00022989"/>
    </source>
</evidence>
<evidence type="ECO:0000256" key="4">
    <source>
        <dbReference type="ARBA" id="ARBA00022692"/>
    </source>
</evidence>
<evidence type="ECO:0000259" key="9">
    <source>
        <dbReference type="Pfam" id="PF10099"/>
    </source>
</evidence>
<evidence type="ECO:0000256" key="7">
    <source>
        <dbReference type="ARBA" id="ARBA00029829"/>
    </source>
</evidence>
<evidence type="ECO:0000256" key="2">
    <source>
        <dbReference type="ARBA" id="ARBA00004236"/>
    </source>
</evidence>
<keyword evidence="4" id="KW-0812">Transmembrane</keyword>
<keyword evidence="5" id="KW-1133">Transmembrane helix</keyword>
<dbReference type="Pfam" id="PF10099">
    <property type="entry name" value="RskA_C"/>
    <property type="match status" value="1"/>
</dbReference>
<organism evidence="10 11">
    <name type="scientific">Bryocella elongata</name>
    <dbReference type="NCBI Taxonomy" id="863522"/>
    <lineage>
        <taxon>Bacteria</taxon>
        <taxon>Pseudomonadati</taxon>
        <taxon>Acidobacteriota</taxon>
        <taxon>Terriglobia</taxon>
        <taxon>Terriglobales</taxon>
        <taxon>Acidobacteriaceae</taxon>
        <taxon>Bryocella</taxon>
    </lineage>
</organism>
<dbReference type="GO" id="GO:0016989">
    <property type="term" value="F:sigma factor antagonist activity"/>
    <property type="evidence" value="ECO:0007669"/>
    <property type="project" value="TreeGrafter"/>
</dbReference>
<keyword evidence="3" id="KW-1003">Cell membrane</keyword>
<dbReference type="PANTHER" id="PTHR37461">
    <property type="entry name" value="ANTI-SIGMA-K FACTOR RSKA"/>
    <property type="match status" value="1"/>
</dbReference>
<evidence type="ECO:0000313" key="10">
    <source>
        <dbReference type="EMBL" id="SEF68101.1"/>
    </source>
</evidence>
<keyword evidence="11" id="KW-1185">Reference proteome</keyword>
<proteinExistence type="predicted"/>
<dbReference type="RefSeq" id="WP_103931680.1">
    <property type="nucleotide sequence ID" value="NZ_FNVA01000001.1"/>
</dbReference>
<keyword evidence="6" id="KW-0472">Membrane</keyword>
<dbReference type="AlphaFoldDB" id="A0A1H5U1H1"/>
<evidence type="ECO:0000256" key="1">
    <source>
        <dbReference type="ARBA" id="ARBA00004167"/>
    </source>
</evidence>
<dbReference type="InterPro" id="IPR041916">
    <property type="entry name" value="Anti_sigma_zinc_sf"/>
</dbReference>
<evidence type="ECO:0000256" key="6">
    <source>
        <dbReference type="ARBA" id="ARBA00023136"/>
    </source>
</evidence>
<evidence type="ECO:0000256" key="3">
    <source>
        <dbReference type="ARBA" id="ARBA00022475"/>
    </source>
</evidence>